<name>A0A4R6T4S1_9BACT</name>
<evidence type="ECO:0000256" key="4">
    <source>
        <dbReference type="ARBA" id="ARBA00023014"/>
    </source>
</evidence>
<keyword evidence="6" id="KW-0560">Oxidoreductase</keyword>
<dbReference type="PROSITE" id="PS51296">
    <property type="entry name" value="RIESKE"/>
    <property type="match status" value="1"/>
</dbReference>
<dbReference type="AlphaFoldDB" id="A0A4R6T4S1"/>
<evidence type="ECO:0000259" key="5">
    <source>
        <dbReference type="PROSITE" id="PS51296"/>
    </source>
</evidence>
<reference evidence="6 7" key="1">
    <citation type="submission" date="2019-03" db="EMBL/GenBank/DDBJ databases">
        <title>Genomic Encyclopedia of Type Strains, Phase III (KMG-III): the genomes of soil and plant-associated and newly described type strains.</title>
        <authorList>
            <person name="Whitman W."/>
        </authorList>
    </citation>
    <scope>NUCLEOTIDE SEQUENCE [LARGE SCALE GENOMIC DNA]</scope>
    <source>
        <strain evidence="6 7">CECT 8446</strain>
    </source>
</reference>
<keyword evidence="2" id="KW-0479">Metal-binding</keyword>
<dbReference type="GO" id="GO:0046872">
    <property type="term" value="F:metal ion binding"/>
    <property type="evidence" value="ECO:0007669"/>
    <property type="project" value="UniProtKB-KW"/>
</dbReference>
<proteinExistence type="predicted"/>
<keyword evidence="7" id="KW-1185">Reference proteome</keyword>
<keyword evidence="4" id="KW-0411">Iron-sulfur</keyword>
<organism evidence="6 7">
    <name type="scientific">Algoriphagus boseongensis</name>
    <dbReference type="NCBI Taxonomy" id="1442587"/>
    <lineage>
        <taxon>Bacteria</taxon>
        <taxon>Pseudomonadati</taxon>
        <taxon>Bacteroidota</taxon>
        <taxon>Cytophagia</taxon>
        <taxon>Cytophagales</taxon>
        <taxon>Cyclobacteriaceae</taxon>
        <taxon>Algoriphagus</taxon>
    </lineage>
</organism>
<evidence type="ECO:0000256" key="1">
    <source>
        <dbReference type="ARBA" id="ARBA00022714"/>
    </source>
</evidence>
<dbReference type="GO" id="GO:0051213">
    <property type="term" value="F:dioxygenase activity"/>
    <property type="evidence" value="ECO:0007669"/>
    <property type="project" value="UniProtKB-KW"/>
</dbReference>
<evidence type="ECO:0000313" key="6">
    <source>
        <dbReference type="EMBL" id="TDQ17313.1"/>
    </source>
</evidence>
<dbReference type="Gene3D" id="2.102.10.10">
    <property type="entry name" value="Rieske [2Fe-2S] iron-sulphur domain"/>
    <property type="match status" value="1"/>
</dbReference>
<evidence type="ECO:0000256" key="2">
    <source>
        <dbReference type="ARBA" id="ARBA00022723"/>
    </source>
</evidence>
<feature type="domain" description="Rieske" evidence="5">
    <location>
        <begin position="17"/>
        <end position="112"/>
    </location>
</feature>
<keyword evidence="1" id="KW-0001">2Fe-2S</keyword>
<dbReference type="SUPFAM" id="SSF50022">
    <property type="entry name" value="ISP domain"/>
    <property type="match status" value="1"/>
</dbReference>
<keyword evidence="6" id="KW-0223">Dioxygenase</keyword>
<accession>A0A4R6T4S1</accession>
<dbReference type="InterPro" id="IPR017941">
    <property type="entry name" value="Rieske_2Fe-2S"/>
</dbReference>
<dbReference type="InterPro" id="IPR036922">
    <property type="entry name" value="Rieske_2Fe-2S_sf"/>
</dbReference>
<comment type="caution">
    <text evidence="6">The sequence shown here is derived from an EMBL/GenBank/DDBJ whole genome shotgun (WGS) entry which is preliminary data.</text>
</comment>
<dbReference type="EMBL" id="SNYF01000006">
    <property type="protein sequence ID" value="TDQ17313.1"/>
    <property type="molecule type" value="Genomic_DNA"/>
</dbReference>
<evidence type="ECO:0000313" key="7">
    <source>
        <dbReference type="Proteomes" id="UP000294535"/>
    </source>
</evidence>
<keyword evidence="3" id="KW-0408">Iron</keyword>
<protein>
    <submittedName>
        <fullName evidence="6">3-phenylpropionate/trans-cinnamate dioxygenase ferredoxin subunit</fullName>
    </submittedName>
</protein>
<dbReference type="Proteomes" id="UP000294535">
    <property type="component" value="Unassembled WGS sequence"/>
</dbReference>
<gene>
    <name evidence="6" type="ORF">DFQ04_1965</name>
</gene>
<sequence>MVREVKKSMKKYTLGNSKEEALNLLPNGRVKKVKLGEKEIAVLRLGEEVFGFEPFCPHRGASLLNAYPNSSGELICPLHEYRFNLKSGRPMAGGCRDLETYSCILGEGGLEIQI</sequence>
<evidence type="ECO:0000256" key="3">
    <source>
        <dbReference type="ARBA" id="ARBA00023004"/>
    </source>
</evidence>
<dbReference type="Pfam" id="PF00355">
    <property type="entry name" value="Rieske"/>
    <property type="match status" value="1"/>
</dbReference>
<dbReference type="GO" id="GO:0051537">
    <property type="term" value="F:2 iron, 2 sulfur cluster binding"/>
    <property type="evidence" value="ECO:0007669"/>
    <property type="project" value="UniProtKB-KW"/>
</dbReference>